<dbReference type="InterPro" id="IPR025380">
    <property type="entry name" value="DUF4369"/>
</dbReference>
<dbReference type="GO" id="GO:0030313">
    <property type="term" value="C:cell envelope"/>
    <property type="evidence" value="ECO:0007669"/>
    <property type="project" value="UniProtKB-SubCell"/>
</dbReference>
<dbReference type="Proteomes" id="UP000051643">
    <property type="component" value="Unassembled WGS sequence"/>
</dbReference>
<dbReference type="InterPro" id="IPR036249">
    <property type="entry name" value="Thioredoxin-like_sf"/>
</dbReference>
<evidence type="ECO:0000313" key="7">
    <source>
        <dbReference type="Proteomes" id="UP000051643"/>
    </source>
</evidence>
<dbReference type="InterPro" id="IPR013766">
    <property type="entry name" value="Thioredoxin_domain"/>
</dbReference>
<dbReference type="STRING" id="270918.APR42_03685"/>
<dbReference type="OrthoDB" id="710833at2"/>
<dbReference type="PROSITE" id="PS51352">
    <property type="entry name" value="THIOREDOXIN_2"/>
    <property type="match status" value="1"/>
</dbReference>
<protein>
    <recommendedName>
        <fullName evidence="5">Thioredoxin domain-containing protein</fullName>
    </recommendedName>
</protein>
<proteinExistence type="predicted"/>
<dbReference type="EMBL" id="LKTP01000012">
    <property type="protein sequence ID" value="KRG29040.1"/>
    <property type="molecule type" value="Genomic_DNA"/>
</dbReference>
<evidence type="ECO:0000259" key="5">
    <source>
        <dbReference type="PROSITE" id="PS51352"/>
    </source>
</evidence>
<dbReference type="InterPro" id="IPR000866">
    <property type="entry name" value="AhpC/TSA"/>
</dbReference>
<dbReference type="RefSeq" id="WP_057481514.1">
    <property type="nucleotide sequence ID" value="NZ_BMWR01000003.1"/>
</dbReference>
<evidence type="ECO:0000256" key="4">
    <source>
        <dbReference type="ARBA" id="ARBA00023284"/>
    </source>
</evidence>
<dbReference type="GO" id="GO:0016209">
    <property type="term" value="F:antioxidant activity"/>
    <property type="evidence" value="ECO:0007669"/>
    <property type="project" value="InterPro"/>
</dbReference>
<evidence type="ECO:0000256" key="2">
    <source>
        <dbReference type="ARBA" id="ARBA00022748"/>
    </source>
</evidence>
<keyword evidence="4" id="KW-0676">Redox-active center</keyword>
<evidence type="ECO:0000256" key="1">
    <source>
        <dbReference type="ARBA" id="ARBA00004196"/>
    </source>
</evidence>
<evidence type="ECO:0000313" key="6">
    <source>
        <dbReference type="EMBL" id="KRG29040.1"/>
    </source>
</evidence>
<keyword evidence="7" id="KW-1185">Reference proteome</keyword>
<accession>A0A0Q9Z7Y4</accession>
<dbReference type="AlphaFoldDB" id="A0A0Q9Z7Y4"/>
<comment type="caution">
    <text evidence="6">The sequence shown here is derived from an EMBL/GenBank/DDBJ whole genome shotgun (WGS) entry which is preliminary data.</text>
</comment>
<dbReference type="PANTHER" id="PTHR42852:SF6">
    <property type="entry name" value="THIOL:DISULFIDE INTERCHANGE PROTEIN DSBE"/>
    <property type="match status" value="1"/>
</dbReference>
<dbReference type="PANTHER" id="PTHR42852">
    <property type="entry name" value="THIOL:DISULFIDE INTERCHANGE PROTEIN DSBE"/>
    <property type="match status" value="1"/>
</dbReference>
<dbReference type="InterPro" id="IPR050553">
    <property type="entry name" value="Thioredoxin_ResA/DsbE_sf"/>
</dbReference>
<reference evidence="6" key="1">
    <citation type="submission" date="2015-10" db="EMBL/GenBank/DDBJ databases">
        <title>Draft genome sequence of Salegentibacter mishustinae KCTC 12263.</title>
        <authorList>
            <person name="Lin W."/>
            <person name="Zheng Q."/>
        </authorList>
    </citation>
    <scope>NUCLEOTIDE SEQUENCE [LARGE SCALE GENOMIC DNA]</scope>
    <source>
        <strain evidence="6">KCTC 12263</strain>
    </source>
</reference>
<feature type="domain" description="Thioredoxin" evidence="5">
    <location>
        <begin position="217"/>
        <end position="366"/>
    </location>
</feature>
<dbReference type="CDD" id="cd02966">
    <property type="entry name" value="TlpA_like_family"/>
    <property type="match status" value="1"/>
</dbReference>
<comment type="subcellular location">
    <subcellularLocation>
        <location evidence="1">Cell envelope</location>
    </subcellularLocation>
</comment>
<name>A0A0Q9Z7Y4_9FLAO</name>
<evidence type="ECO:0000256" key="3">
    <source>
        <dbReference type="ARBA" id="ARBA00023157"/>
    </source>
</evidence>
<organism evidence="6 7">
    <name type="scientific">Salegentibacter mishustinae</name>
    <dbReference type="NCBI Taxonomy" id="270918"/>
    <lineage>
        <taxon>Bacteria</taxon>
        <taxon>Pseudomonadati</taxon>
        <taxon>Bacteroidota</taxon>
        <taxon>Flavobacteriia</taxon>
        <taxon>Flavobacteriales</taxon>
        <taxon>Flavobacteriaceae</taxon>
        <taxon>Salegentibacter</taxon>
    </lineage>
</organism>
<keyword evidence="3" id="KW-1015">Disulfide bond</keyword>
<dbReference type="Gene3D" id="3.40.30.10">
    <property type="entry name" value="Glutaredoxin"/>
    <property type="match status" value="1"/>
</dbReference>
<gene>
    <name evidence="6" type="ORF">APR42_03685</name>
</gene>
<dbReference type="GO" id="GO:0017004">
    <property type="term" value="P:cytochrome complex assembly"/>
    <property type="evidence" value="ECO:0007669"/>
    <property type="project" value="UniProtKB-KW"/>
</dbReference>
<dbReference type="Pfam" id="PF14289">
    <property type="entry name" value="DUF4369"/>
    <property type="match status" value="1"/>
</dbReference>
<dbReference type="GO" id="GO:0016491">
    <property type="term" value="F:oxidoreductase activity"/>
    <property type="evidence" value="ECO:0007669"/>
    <property type="project" value="InterPro"/>
</dbReference>
<keyword evidence="2" id="KW-0201">Cytochrome c-type biogenesis</keyword>
<dbReference type="SUPFAM" id="SSF52833">
    <property type="entry name" value="Thioredoxin-like"/>
    <property type="match status" value="1"/>
</dbReference>
<sequence length="366" mass="41433">MKASNLILFLLIPIISFSQNFKLNGEFSGQNTDELVLRYIDIDGKHISDTLEIENNKFQASGNLEGVQKVLLTGNIQSGGMEDPNLGYFFIEPGNIEVQVEEDNFKEIKIVGSNSQKEFEKVKSKTKPIRLKLDSVSNNKSANSNDLLIAGNEKIQKIELNYAIENPESSLSPYFLNFYQRSIPIDSVQNIFSSFSANNKQSLDGKKIHSFLKKMIVKVDDAAPDFNVVDISGNKLSLDSFKGKYLLIDFWADWCKPCIAKFPEVKLLINEYSDKGLEVLFVSFDETEDDWKKGVKKYDLNNWDHTFVGFNNIDSKESIGYQFDIKPIPAYILIDPNGKIIGRFASASKEGKTFIDLKEKLETLLN</sequence>
<dbReference type="Pfam" id="PF00578">
    <property type="entry name" value="AhpC-TSA"/>
    <property type="match status" value="1"/>
</dbReference>